<evidence type="ECO:0000313" key="5">
    <source>
        <dbReference type="Proteomes" id="UP000792457"/>
    </source>
</evidence>
<organism evidence="4 5">
    <name type="scientific">Ladona fulva</name>
    <name type="common">Scarce chaser dragonfly</name>
    <name type="synonym">Libellula fulva</name>
    <dbReference type="NCBI Taxonomy" id="123851"/>
    <lineage>
        <taxon>Eukaryota</taxon>
        <taxon>Metazoa</taxon>
        <taxon>Ecdysozoa</taxon>
        <taxon>Arthropoda</taxon>
        <taxon>Hexapoda</taxon>
        <taxon>Insecta</taxon>
        <taxon>Pterygota</taxon>
        <taxon>Palaeoptera</taxon>
        <taxon>Odonata</taxon>
        <taxon>Epiprocta</taxon>
        <taxon>Anisoptera</taxon>
        <taxon>Libelluloidea</taxon>
        <taxon>Libellulidae</taxon>
        <taxon>Ladona</taxon>
    </lineage>
</organism>
<dbReference type="PROSITE" id="PS50194">
    <property type="entry name" value="FILAMIN_REPEAT"/>
    <property type="match status" value="5"/>
</dbReference>
<reference evidence="4" key="2">
    <citation type="submission" date="2017-10" db="EMBL/GenBank/DDBJ databases">
        <title>Ladona fulva Genome sequencing and assembly.</title>
        <authorList>
            <person name="Murali S."/>
            <person name="Richards S."/>
            <person name="Bandaranaike D."/>
            <person name="Bellair M."/>
            <person name="Blankenburg K."/>
            <person name="Chao H."/>
            <person name="Dinh H."/>
            <person name="Doddapaneni H."/>
            <person name="Dugan-Rocha S."/>
            <person name="Elkadiri S."/>
            <person name="Gnanaolivu R."/>
            <person name="Hernandez B."/>
            <person name="Skinner E."/>
            <person name="Javaid M."/>
            <person name="Lee S."/>
            <person name="Li M."/>
            <person name="Ming W."/>
            <person name="Munidasa M."/>
            <person name="Muniz J."/>
            <person name="Nguyen L."/>
            <person name="Hughes D."/>
            <person name="Osuji N."/>
            <person name="Pu L.-L."/>
            <person name="Puazo M."/>
            <person name="Qu C."/>
            <person name="Quiroz J."/>
            <person name="Raj R."/>
            <person name="Weissenberger G."/>
            <person name="Xin Y."/>
            <person name="Zou X."/>
            <person name="Han Y."/>
            <person name="Worley K."/>
            <person name="Muzny D."/>
            <person name="Gibbs R."/>
        </authorList>
    </citation>
    <scope>NUCLEOTIDE SEQUENCE</scope>
    <source>
        <strain evidence="4">Sampled in the wild</strain>
    </source>
</reference>
<dbReference type="EMBL" id="KZ309189">
    <property type="protein sequence ID" value="KAG8237582.1"/>
    <property type="molecule type" value="Genomic_DNA"/>
</dbReference>
<evidence type="ECO:0008006" key="6">
    <source>
        <dbReference type="Google" id="ProtNLM"/>
    </source>
</evidence>
<gene>
    <name evidence="4" type="ORF">J437_LFUL003306</name>
</gene>
<comment type="similarity">
    <text evidence="1">Belongs to the filamin family.</text>
</comment>
<evidence type="ECO:0000256" key="1">
    <source>
        <dbReference type="ARBA" id="ARBA00009238"/>
    </source>
</evidence>
<dbReference type="InterPro" id="IPR013783">
    <property type="entry name" value="Ig-like_fold"/>
</dbReference>
<sequence>MGGVPGSPMVSGAQAAVVSGNALRSAALGRPAVITVDPRGTDVNRCSAACLSPSGRDIPTRVTGSPSSKFKVELTPFEIGRHTISVMVDGEHVKGSPFTCNVYDVGKVRVTGLNPSKVGKPVTFTVDASEAGEGTLELVVSEGESGSMEGGGATVKAEVVACSSRGLYDVTFVPHHPVPHFVAVSFNEEDVPGSPFKCEIQDLGPKELKQRKVANGTGAGGTVQGDGPRIVCVGIPAFFDLRTSVAMQNNVDVEVLGPDGSRVPCLSNRREDAGGGNEVVLRTEYTPRLVGPHYISVHAGKDGMESRPFVVDAFDPSKAKVTHMAEAVVGKPSSLTVDARGAGQGSLSVSVRTAGQDVKHAVREVEGSSVGREDGLGKCYEVTYHPSIALPHRIEIKLNGVHIKGSPLEVAVVRDPSTSGKEVSATGLGLYQGRSGQSASFTIETLGRPAEEFDVVVAGPGGAAIPVRCYQQKAGGLLAEFTPTIA</sequence>
<reference evidence="4" key="1">
    <citation type="submission" date="2013-04" db="EMBL/GenBank/DDBJ databases">
        <authorList>
            <person name="Qu J."/>
            <person name="Murali S.C."/>
            <person name="Bandaranaike D."/>
            <person name="Bellair M."/>
            <person name="Blankenburg K."/>
            <person name="Chao H."/>
            <person name="Dinh H."/>
            <person name="Doddapaneni H."/>
            <person name="Downs B."/>
            <person name="Dugan-Rocha S."/>
            <person name="Elkadiri S."/>
            <person name="Gnanaolivu R.D."/>
            <person name="Hernandez B."/>
            <person name="Javaid M."/>
            <person name="Jayaseelan J.C."/>
            <person name="Lee S."/>
            <person name="Li M."/>
            <person name="Ming W."/>
            <person name="Munidasa M."/>
            <person name="Muniz J."/>
            <person name="Nguyen L."/>
            <person name="Ongeri F."/>
            <person name="Osuji N."/>
            <person name="Pu L.-L."/>
            <person name="Puazo M."/>
            <person name="Qu C."/>
            <person name="Quiroz J."/>
            <person name="Raj R."/>
            <person name="Weissenberger G."/>
            <person name="Xin Y."/>
            <person name="Zou X."/>
            <person name="Han Y."/>
            <person name="Richards S."/>
            <person name="Worley K."/>
            <person name="Muzny D."/>
            <person name="Gibbs R."/>
        </authorList>
    </citation>
    <scope>NUCLEOTIDE SEQUENCE</scope>
    <source>
        <strain evidence="4">Sampled in the wild</strain>
    </source>
</reference>
<dbReference type="OrthoDB" id="18740at2759"/>
<dbReference type="SMART" id="SM00557">
    <property type="entry name" value="IG_FLMN"/>
    <property type="match status" value="4"/>
</dbReference>
<feature type="repeat" description="Filamin" evidence="3">
    <location>
        <begin position="415"/>
        <end position="486"/>
    </location>
</feature>
<dbReference type="Gene3D" id="2.60.40.10">
    <property type="entry name" value="Immunoglobulins"/>
    <property type="match status" value="5"/>
</dbReference>
<feature type="repeat" description="Filamin" evidence="3">
    <location>
        <begin position="303"/>
        <end position="412"/>
    </location>
</feature>
<feature type="repeat" description="Filamin" evidence="3">
    <location>
        <begin position="8"/>
        <end position="102"/>
    </location>
</feature>
<keyword evidence="5" id="KW-1185">Reference proteome</keyword>
<feature type="repeat" description="Filamin" evidence="3">
    <location>
        <begin position="107"/>
        <end position="200"/>
    </location>
</feature>
<dbReference type="GO" id="GO:0051015">
    <property type="term" value="F:actin filament binding"/>
    <property type="evidence" value="ECO:0007669"/>
    <property type="project" value="InterPro"/>
</dbReference>
<dbReference type="GO" id="GO:0030036">
    <property type="term" value="P:actin cytoskeleton organization"/>
    <property type="evidence" value="ECO:0007669"/>
    <property type="project" value="InterPro"/>
</dbReference>
<evidence type="ECO:0000256" key="2">
    <source>
        <dbReference type="ARBA" id="ARBA00022737"/>
    </source>
</evidence>
<accession>A0A8K0KMX8</accession>
<dbReference type="SUPFAM" id="SSF81296">
    <property type="entry name" value="E set domains"/>
    <property type="match status" value="5"/>
</dbReference>
<feature type="repeat" description="Filamin" evidence="3">
    <location>
        <begin position="222"/>
        <end position="297"/>
    </location>
</feature>
<comment type="caution">
    <text evidence="4">The sequence shown here is derived from an EMBL/GenBank/DDBJ whole genome shotgun (WGS) entry which is preliminary data.</text>
</comment>
<dbReference type="PANTHER" id="PTHR38537:SF13">
    <property type="entry name" value="JITTERBUG, ISOFORM N"/>
    <property type="match status" value="1"/>
</dbReference>
<dbReference type="InterPro" id="IPR001298">
    <property type="entry name" value="Filamin/ABP280_rpt"/>
</dbReference>
<keyword evidence="2" id="KW-0677">Repeat</keyword>
<evidence type="ECO:0000313" key="4">
    <source>
        <dbReference type="EMBL" id="KAG8237582.1"/>
    </source>
</evidence>
<dbReference type="InterPro" id="IPR014756">
    <property type="entry name" value="Ig_E-set"/>
</dbReference>
<dbReference type="InterPro" id="IPR044801">
    <property type="entry name" value="Filamin"/>
</dbReference>
<dbReference type="AlphaFoldDB" id="A0A8K0KMX8"/>
<proteinExistence type="inferred from homology"/>
<feature type="non-terminal residue" evidence="4">
    <location>
        <position position="486"/>
    </location>
</feature>
<dbReference type="PANTHER" id="PTHR38537">
    <property type="entry name" value="JITTERBUG, ISOFORM N"/>
    <property type="match status" value="1"/>
</dbReference>
<dbReference type="Proteomes" id="UP000792457">
    <property type="component" value="Unassembled WGS sequence"/>
</dbReference>
<evidence type="ECO:0000256" key="3">
    <source>
        <dbReference type="PROSITE-ProRule" id="PRU00087"/>
    </source>
</evidence>
<dbReference type="InterPro" id="IPR017868">
    <property type="entry name" value="Filamin/ABP280_repeat-like"/>
</dbReference>
<protein>
    <recommendedName>
        <fullName evidence="6">Filamin</fullName>
    </recommendedName>
</protein>
<dbReference type="Pfam" id="PF00630">
    <property type="entry name" value="Filamin"/>
    <property type="match status" value="4"/>
</dbReference>
<name>A0A8K0KMX8_LADFU</name>